<keyword evidence="3" id="KW-1185">Reference proteome</keyword>
<dbReference type="InterPro" id="IPR000182">
    <property type="entry name" value="GNAT_dom"/>
</dbReference>
<dbReference type="RefSeq" id="WP_136989366.1">
    <property type="nucleotide sequence ID" value="NZ_SZPQ01000006.1"/>
</dbReference>
<gene>
    <name evidence="2" type="ORF">FCN80_06980</name>
</gene>
<evidence type="ECO:0000313" key="2">
    <source>
        <dbReference type="EMBL" id="TKI07166.1"/>
    </source>
</evidence>
<evidence type="ECO:0000313" key="3">
    <source>
        <dbReference type="Proteomes" id="UP000305202"/>
    </source>
</evidence>
<feature type="domain" description="N-acetyltransferase" evidence="1">
    <location>
        <begin position="12"/>
        <end position="153"/>
    </location>
</feature>
<proteinExistence type="predicted"/>
<name>A0ABY2SMS8_9HYPH</name>
<dbReference type="Gene3D" id="3.40.630.30">
    <property type="match status" value="1"/>
</dbReference>
<evidence type="ECO:0000259" key="1">
    <source>
        <dbReference type="PROSITE" id="PS51186"/>
    </source>
</evidence>
<protein>
    <submittedName>
        <fullName evidence="2">GNAT family N-acetyltransferase</fullName>
    </submittedName>
</protein>
<dbReference type="SUPFAM" id="SSF55729">
    <property type="entry name" value="Acyl-CoA N-acyltransferases (Nat)"/>
    <property type="match status" value="1"/>
</dbReference>
<dbReference type="Proteomes" id="UP000305202">
    <property type="component" value="Unassembled WGS sequence"/>
</dbReference>
<dbReference type="PROSITE" id="PS51186">
    <property type="entry name" value="GNAT"/>
    <property type="match status" value="1"/>
</dbReference>
<organism evidence="2 3">
    <name type="scientific">Martelella alba</name>
    <dbReference type="NCBI Taxonomy" id="2590451"/>
    <lineage>
        <taxon>Bacteria</taxon>
        <taxon>Pseudomonadati</taxon>
        <taxon>Pseudomonadota</taxon>
        <taxon>Alphaproteobacteria</taxon>
        <taxon>Hyphomicrobiales</taxon>
        <taxon>Aurantimonadaceae</taxon>
        <taxon>Martelella</taxon>
    </lineage>
</organism>
<dbReference type="InterPro" id="IPR016181">
    <property type="entry name" value="Acyl_CoA_acyltransferase"/>
</dbReference>
<reference evidence="2 3" key="1">
    <citation type="submission" date="2019-04" db="EMBL/GenBank/DDBJ databases">
        <authorList>
            <person name="Li M."/>
            <person name="Gao C."/>
        </authorList>
    </citation>
    <scope>NUCLEOTIDE SEQUENCE [LARGE SCALE GENOMIC DNA]</scope>
    <source>
        <strain evidence="2 3">BGMRC 2031</strain>
    </source>
</reference>
<dbReference type="EMBL" id="SZPQ01000006">
    <property type="protein sequence ID" value="TKI07166.1"/>
    <property type="molecule type" value="Genomic_DNA"/>
</dbReference>
<sequence>MGILSAGDAMTTLLRAASAKEIHSLYARLPEYDTHHGLLELEMRLQHKPHHLLLAEADGCPVGLVAGYALEPALFFNWLGGVLPAYRRRGIGRRLWMAQEEWAATRGYNKITVKVRNRYTGMLLFLIANHYLPAKVDARDDDWKNLTWLAKNL</sequence>
<dbReference type="Pfam" id="PF00583">
    <property type="entry name" value="Acetyltransf_1"/>
    <property type="match status" value="1"/>
</dbReference>
<dbReference type="CDD" id="cd04301">
    <property type="entry name" value="NAT_SF"/>
    <property type="match status" value="1"/>
</dbReference>
<accession>A0ABY2SMS8</accession>
<comment type="caution">
    <text evidence="2">The sequence shown here is derived from an EMBL/GenBank/DDBJ whole genome shotgun (WGS) entry which is preliminary data.</text>
</comment>